<dbReference type="Proteomes" id="UP000000428">
    <property type="component" value="Chromosome"/>
</dbReference>
<dbReference type="AlphaFoldDB" id="Q82RH4"/>
<gene>
    <name evidence="3" type="ORF">SAVERM_169</name>
</gene>
<dbReference type="eggNOG" id="ENOG5034CB8">
    <property type="taxonomic scope" value="Bacteria"/>
</dbReference>
<dbReference type="CDD" id="cd04301">
    <property type="entry name" value="NAT_SF"/>
    <property type="match status" value="1"/>
</dbReference>
<dbReference type="PROSITE" id="PS51186">
    <property type="entry name" value="GNAT"/>
    <property type="match status" value="1"/>
</dbReference>
<proteinExistence type="predicted"/>
<dbReference type="Gene3D" id="3.40.630.30">
    <property type="match status" value="1"/>
</dbReference>
<evidence type="ECO:0000256" key="1">
    <source>
        <dbReference type="SAM" id="MobiDB-lite"/>
    </source>
</evidence>
<reference evidence="3 4" key="3">
    <citation type="journal article" date="2014" name="J. Ind. Microbiol. Biotechnol.">
        <title>Genome mining of the Streptomyces avermitilis genome and development of genome-minimized hosts for heterologous expression of biosynthetic gene clusters.</title>
        <authorList>
            <person name="Ikeda H."/>
            <person name="Shin-ya K."/>
            <person name="Omura S."/>
        </authorList>
    </citation>
    <scope>NUCLEOTIDE SEQUENCE [LARGE SCALE GENOMIC DNA]</scope>
    <source>
        <strain evidence="4">ATCC 31267 / DSM 46492 / JCM 5070 / NBRC 14893 / NCIMB 12804 / NRRL 8165 / MA-4680</strain>
    </source>
</reference>
<name>Q82RH4_STRAW</name>
<accession>Q82RH4</accession>
<dbReference type="InterPro" id="IPR000182">
    <property type="entry name" value="GNAT_dom"/>
</dbReference>
<dbReference type="KEGG" id="sma:SAVERM_169"/>
<keyword evidence="4" id="KW-1185">Reference proteome</keyword>
<sequence length="318" mass="33668">MNGVRGGQHPSWRSASSQFTPTPGAIHGEAHREEGQQQTSTAVRRPATEGLARPRRHPRAARHSSGRGHRRRAARHGRGPAHPGLRSSIEQGTAGAALLDGLDGTTKTFFEDFARRTIGHPRADSMASVSLTLVAANEQDQPIGALSVTAPGTIIERALEYGYSNVQAVILSVAIGKVHGLAVAEQARGQGLASFLLKRAWQVYDQLGYFLLHGSLETERDLGAFYKGCVYTVYAPGEGFACSPAGGLPAERPPAVHLTGPSTGANYLRPEASTRLGRDRAAPGLQARRLPAGPPERDPPRVGAEPPSPADRSSDSPA</sequence>
<feature type="domain" description="N-acetyltransferase" evidence="2">
    <location>
        <begin position="83"/>
        <end position="255"/>
    </location>
</feature>
<evidence type="ECO:0000313" key="3">
    <source>
        <dbReference type="EMBL" id="BAC67878.1"/>
    </source>
</evidence>
<evidence type="ECO:0000259" key="2">
    <source>
        <dbReference type="PROSITE" id="PS51186"/>
    </source>
</evidence>
<dbReference type="SUPFAM" id="SSF55729">
    <property type="entry name" value="Acyl-CoA N-acyltransferases (Nat)"/>
    <property type="match status" value="1"/>
</dbReference>
<reference evidence="3 4" key="2">
    <citation type="journal article" date="2003" name="Nat. Biotechnol.">
        <title>Complete genome sequence and comparative analysis of the industrial microorganism Streptomyces avermitilis.</title>
        <authorList>
            <person name="Ikeda H."/>
            <person name="Ishikawa J."/>
            <person name="Hanamoto A."/>
            <person name="Shinose M."/>
            <person name="Kikuchi H."/>
            <person name="Shiba T."/>
            <person name="Sakaki Y."/>
            <person name="Hattori M."/>
            <person name="Omura S."/>
        </authorList>
    </citation>
    <scope>NUCLEOTIDE SEQUENCE [LARGE SCALE GENOMIC DNA]</scope>
    <source>
        <strain evidence="4">ATCC 31267 / DSM 46492 / JCM 5070 / NBRC 14893 / NCIMB 12804 / NRRL 8165 / MA-4680</strain>
    </source>
</reference>
<dbReference type="InterPro" id="IPR016181">
    <property type="entry name" value="Acyl_CoA_acyltransferase"/>
</dbReference>
<evidence type="ECO:0000313" key="4">
    <source>
        <dbReference type="Proteomes" id="UP000000428"/>
    </source>
</evidence>
<feature type="region of interest" description="Disordered" evidence="1">
    <location>
        <begin position="253"/>
        <end position="318"/>
    </location>
</feature>
<organism evidence="3 4">
    <name type="scientific">Streptomyces avermitilis (strain ATCC 31267 / DSM 46492 / JCM 5070 / NBRC 14893 / NCIMB 12804 / NRRL 8165 / MA-4680)</name>
    <dbReference type="NCBI Taxonomy" id="227882"/>
    <lineage>
        <taxon>Bacteria</taxon>
        <taxon>Bacillati</taxon>
        <taxon>Actinomycetota</taxon>
        <taxon>Actinomycetes</taxon>
        <taxon>Kitasatosporales</taxon>
        <taxon>Streptomycetaceae</taxon>
        <taxon>Streptomyces</taxon>
    </lineage>
</organism>
<dbReference type="GO" id="GO:0016747">
    <property type="term" value="F:acyltransferase activity, transferring groups other than amino-acyl groups"/>
    <property type="evidence" value="ECO:0007669"/>
    <property type="project" value="InterPro"/>
</dbReference>
<dbReference type="Pfam" id="PF00583">
    <property type="entry name" value="Acetyltransf_1"/>
    <property type="match status" value="1"/>
</dbReference>
<dbReference type="HOGENOM" id="CLU_874098_0_0_11"/>
<dbReference type="EMBL" id="BA000030">
    <property type="protein sequence ID" value="BAC67878.1"/>
    <property type="molecule type" value="Genomic_DNA"/>
</dbReference>
<protein>
    <recommendedName>
        <fullName evidence="2">N-acetyltransferase domain-containing protein</fullName>
    </recommendedName>
</protein>
<feature type="compositionally biased region" description="Polar residues" evidence="1">
    <location>
        <begin position="11"/>
        <end position="21"/>
    </location>
</feature>
<reference evidence="3 4" key="1">
    <citation type="journal article" date="2001" name="Proc. Natl. Acad. Sci. U.S.A.">
        <title>Genome sequence of an industrial microorganism Streptomyces avermitilis: deducing the ability of producing secondary metabolites.</title>
        <authorList>
            <person name="Omura S."/>
            <person name="Ikeda H."/>
            <person name="Ishikawa J."/>
            <person name="Hanamoto A."/>
            <person name="Takahashi C."/>
            <person name="Shinose M."/>
            <person name="Takahashi Y."/>
            <person name="Horikawa H."/>
            <person name="Nakazawa H."/>
            <person name="Osonoe T."/>
            <person name="Kikuchi H."/>
            <person name="Shiba T."/>
            <person name="Sakaki Y."/>
            <person name="Hattori M."/>
        </authorList>
    </citation>
    <scope>NUCLEOTIDE SEQUENCE [LARGE SCALE GENOMIC DNA]</scope>
    <source>
        <strain evidence="4">ATCC 31267 / DSM 46492 / JCM 5070 / NBRC 14893 / NCIMB 12804 / NRRL 8165 / MA-4680</strain>
    </source>
</reference>
<feature type="compositionally biased region" description="Basic residues" evidence="1">
    <location>
        <begin position="53"/>
        <end position="79"/>
    </location>
</feature>
<feature type="region of interest" description="Disordered" evidence="1">
    <location>
        <begin position="1"/>
        <end position="89"/>
    </location>
</feature>